<dbReference type="Gene3D" id="3.30.70.270">
    <property type="match status" value="1"/>
</dbReference>
<gene>
    <name evidence="4" type="primary">LOC113702002</name>
</gene>
<feature type="compositionally biased region" description="Low complexity" evidence="1">
    <location>
        <begin position="305"/>
        <end position="319"/>
    </location>
</feature>
<accession>A0ABM4V966</accession>
<organism evidence="3 4">
    <name type="scientific">Coffea arabica</name>
    <name type="common">Arabian coffee</name>
    <dbReference type="NCBI Taxonomy" id="13443"/>
    <lineage>
        <taxon>Eukaryota</taxon>
        <taxon>Viridiplantae</taxon>
        <taxon>Streptophyta</taxon>
        <taxon>Embryophyta</taxon>
        <taxon>Tracheophyta</taxon>
        <taxon>Spermatophyta</taxon>
        <taxon>Magnoliopsida</taxon>
        <taxon>eudicotyledons</taxon>
        <taxon>Gunneridae</taxon>
        <taxon>Pentapetalae</taxon>
        <taxon>asterids</taxon>
        <taxon>lamiids</taxon>
        <taxon>Gentianales</taxon>
        <taxon>Rubiaceae</taxon>
        <taxon>Ixoroideae</taxon>
        <taxon>Gardenieae complex</taxon>
        <taxon>Bertiereae - Coffeeae clade</taxon>
        <taxon>Coffeeae</taxon>
        <taxon>Coffea</taxon>
    </lineage>
</organism>
<dbReference type="PROSITE" id="PS50879">
    <property type="entry name" value="RNASE_H_1"/>
    <property type="match status" value="1"/>
</dbReference>
<feature type="domain" description="RNase H type-1" evidence="2">
    <location>
        <begin position="324"/>
        <end position="453"/>
    </location>
</feature>
<keyword evidence="3" id="KW-1185">Reference proteome</keyword>
<dbReference type="SUPFAM" id="SSF56672">
    <property type="entry name" value="DNA/RNA polymerases"/>
    <property type="match status" value="1"/>
</dbReference>
<dbReference type="InterPro" id="IPR036397">
    <property type="entry name" value="RNaseH_sf"/>
</dbReference>
<dbReference type="RefSeq" id="XP_071916078.1">
    <property type="nucleotide sequence ID" value="XM_072059977.1"/>
</dbReference>
<dbReference type="PANTHER" id="PTHR24559:SF444">
    <property type="entry name" value="REVERSE TRANSCRIPTASE DOMAIN-CONTAINING PROTEIN"/>
    <property type="match status" value="1"/>
</dbReference>
<feature type="compositionally biased region" description="Basic and acidic residues" evidence="1">
    <location>
        <begin position="295"/>
        <end position="304"/>
    </location>
</feature>
<dbReference type="InterPro" id="IPR053134">
    <property type="entry name" value="RNA-dir_DNA_polymerase"/>
</dbReference>
<feature type="region of interest" description="Disordered" evidence="1">
    <location>
        <begin position="197"/>
        <end position="224"/>
    </location>
</feature>
<dbReference type="Pfam" id="PF00078">
    <property type="entry name" value="RVT_1"/>
    <property type="match status" value="1"/>
</dbReference>
<dbReference type="Pfam" id="PF13456">
    <property type="entry name" value="RVT_3"/>
    <property type="match status" value="1"/>
</dbReference>
<sequence length="480" mass="53446">MCVNFTNLNKVCPKDCYLLPRIDQLVDSTTGCEIFCFLDAFKGYHQIALDKEDQEKTSFITEYDTYCYTTRPFGLKNAGEIYQRLVNKLFKNQIGRNMDVYVDDMLVKSRTQEQFIDDLREIFSVLQSSRMLLNPKKCTFGVRSGKFLGYMIFKYGVRVNPDKVKVSWIWLPPEHKGGPVISWQDDSSEQVPVEVRRDPIHIPSGGKRGDQCSAGSGEGPSPETRVLCQLSSARSSVKGAEAELTRDTAEAEQAGETVELTQATKAAQAELTRDTIEFEQAGEAAEVTQAIRAAETEQTRKAAEAEQAGEAAEVGQAGEAARRTTPTWTLFVDGASSKEECGVGLLLTSPTGEELAYALRFDFKASNNESEYETLIAGMVMAQKLGAESIRIYSDSQLIVNQVLGNYEIKKEPLKKYVAKVHELRIQFKLFVVEQVPRSRNKRADALSKLASTSLGMLNKEVLVVIFRGRAYDQLDAAVI</sequence>
<dbReference type="InterPro" id="IPR002156">
    <property type="entry name" value="RNaseH_domain"/>
</dbReference>
<reference evidence="4" key="1">
    <citation type="submission" date="2025-08" db="UniProtKB">
        <authorList>
            <consortium name="RefSeq"/>
        </authorList>
    </citation>
    <scope>IDENTIFICATION</scope>
    <source>
        <tissue evidence="4">Leaves</tissue>
    </source>
</reference>
<dbReference type="GeneID" id="113702002"/>
<evidence type="ECO:0000313" key="4">
    <source>
        <dbReference type="RefSeq" id="XP_071916078.1"/>
    </source>
</evidence>
<dbReference type="CDD" id="cd01647">
    <property type="entry name" value="RT_LTR"/>
    <property type="match status" value="1"/>
</dbReference>
<protein>
    <recommendedName>
        <fullName evidence="2">RNase H type-1 domain-containing protein</fullName>
    </recommendedName>
</protein>
<feature type="region of interest" description="Disordered" evidence="1">
    <location>
        <begin position="295"/>
        <end position="321"/>
    </location>
</feature>
<dbReference type="CDD" id="cd09279">
    <property type="entry name" value="RNase_HI_like"/>
    <property type="match status" value="1"/>
</dbReference>
<dbReference type="Gene3D" id="3.30.420.10">
    <property type="entry name" value="Ribonuclease H-like superfamily/Ribonuclease H"/>
    <property type="match status" value="1"/>
</dbReference>
<dbReference type="Gene3D" id="3.10.10.10">
    <property type="entry name" value="HIV Type 1 Reverse Transcriptase, subunit A, domain 1"/>
    <property type="match status" value="1"/>
</dbReference>
<dbReference type="InterPro" id="IPR000477">
    <property type="entry name" value="RT_dom"/>
</dbReference>
<name>A0ABM4V966_COFAR</name>
<dbReference type="PANTHER" id="PTHR24559">
    <property type="entry name" value="TRANSPOSON TY3-I GAG-POL POLYPROTEIN"/>
    <property type="match status" value="1"/>
</dbReference>
<dbReference type="InterPro" id="IPR043502">
    <property type="entry name" value="DNA/RNA_pol_sf"/>
</dbReference>
<proteinExistence type="predicted"/>
<evidence type="ECO:0000259" key="2">
    <source>
        <dbReference type="PROSITE" id="PS50879"/>
    </source>
</evidence>
<dbReference type="SUPFAM" id="SSF53098">
    <property type="entry name" value="Ribonuclease H-like"/>
    <property type="match status" value="1"/>
</dbReference>
<evidence type="ECO:0000313" key="3">
    <source>
        <dbReference type="Proteomes" id="UP001652660"/>
    </source>
</evidence>
<dbReference type="InterPro" id="IPR043128">
    <property type="entry name" value="Rev_trsase/Diguanyl_cyclase"/>
</dbReference>
<evidence type="ECO:0000256" key="1">
    <source>
        <dbReference type="SAM" id="MobiDB-lite"/>
    </source>
</evidence>
<dbReference type="InterPro" id="IPR012337">
    <property type="entry name" value="RNaseH-like_sf"/>
</dbReference>
<dbReference type="Proteomes" id="UP001652660">
    <property type="component" value="Chromosome 7e"/>
</dbReference>